<feature type="transmembrane region" description="Helical" evidence="6">
    <location>
        <begin position="355"/>
        <end position="374"/>
    </location>
</feature>
<evidence type="ECO:0000256" key="5">
    <source>
        <dbReference type="SAM" id="MobiDB-lite"/>
    </source>
</evidence>
<proteinExistence type="predicted"/>
<feature type="compositionally biased region" description="Basic and acidic residues" evidence="5">
    <location>
        <begin position="674"/>
        <end position="684"/>
    </location>
</feature>
<dbReference type="PANTHER" id="PTHR36812">
    <property type="entry name" value="NEUROFILAMENT TRIPLET M PROTEIN-LIKE PROTEIN"/>
    <property type="match status" value="1"/>
</dbReference>
<keyword evidence="2 6" id="KW-0812">Transmembrane</keyword>
<evidence type="ECO:0000313" key="9">
    <source>
        <dbReference type="Proteomes" id="UP000663868"/>
    </source>
</evidence>
<reference evidence="8" key="1">
    <citation type="submission" date="2021-02" db="EMBL/GenBank/DDBJ databases">
        <authorList>
            <person name="Nowell W R."/>
        </authorList>
    </citation>
    <scope>NUCLEOTIDE SEQUENCE</scope>
</reference>
<dbReference type="GO" id="GO:0016020">
    <property type="term" value="C:membrane"/>
    <property type="evidence" value="ECO:0007669"/>
    <property type="project" value="UniProtKB-SubCell"/>
</dbReference>
<feature type="transmembrane region" description="Helical" evidence="6">
    <location>
        <begin position="199"/>
        <end position="220"/>
    </location>
</feature>
<evidence type="ECO:0000256" key="4">
    <source>
        <dbReference type="ARBA" id="ARBA00023136"/>
    </source>
</evidence>
<feature type="compositionally biased region" description="Basic residues" evidence="5">
    <location>
        <begin position="848"/>
        <end position="863"/>
    </location>
</feature>
<feature type="compositionally biased region" description="Acidic residues" evidence="5">
    <location>
        <begin position="631"/>
        <end position="640"/>
    </location>
</feature>
<dbReference type="PROSITE" id="PS50262">
    <property type="entry name" value="G_PROTEIN_RECEP_F1_2"/>
    <property type="match status" value="1"/>
</dbReference>
<dbReference type="EMBL" id="CAJOBB010000990">
    <property type="protein sequence ID" value="CAF3789967.1"/>
    <property type="molecule type" value="Genomic_DNA"/>
</dbReference>
<evidence type="ECO:0000256" key="1">
    <source>
        <dbReference type="ARBA" id="ARBA00004370"/>
    </source>
</evidence>
<feature type="transmembrane region" description="Helical" evidence="6">
    <location>
        <begin position="124"/>
        <end position="152"/>
    </location>
</feature>
<protein>
    <recommendedName>
        <fullName evidence="7">G-protein coupled receptors family 1 profile domain-containing protein</fullName>
    </recommendedName>
</protein>
<dbReference type="InterPro" id="IPR017452">
    <property type="entry name" value="GPCR_Rhodpsn_7TM"/>
</dbReference>
<comment type="caution">
    <text evidence="8">The sequence shown here is derived from an EMBL/GenBank/DDBJ whole genome shotgun (WGS) entry which is preliminary data.</text>
</comment>
<feature type="compositionally biased region" description="Basic residues" evidence="5">
    <location>
        <begin position="480"/>
        <end position="490"/>
    </location>
</feature>
<feature type="compositionally biased region" description="Basic and acidic residues" evidence="5">
    <location>
        <begin position="864"/>
        <end position="873"/>
    </location>
</feature>
<dbReference type="CDD" id="cd00637">
    <property type="entry name" value="7tm_classA_rhodopsin-like"/>
    <property type="match status" value="1"/>
</dbReference>
<evidence type="ECO:0000313" key="8">
    <source>
        <dbReference type="EMBL" id="CAF3789967.1"/>
    </source>
</evidence>
<evidence type="ECO:0000256" key="6">
    <source>
        <dbReference type="SAM" id="Phobius"/>
    </source>
</evidence>
<dbReference type="Proteomes" id="UP000663868">
    <property type="component" value="Unassembled WGS sequence"/>
</dbReference>
<feature type="compositionally biased region" description="Acidic residues" evidence="5">
    <location>
        <begin position="494"/>
        <end position="506"/>
    </location>
</feature>
<organism evidence="8 9">
    <name type="scientific">Adineta steineri</name>
    <dbReference type="NCBI Taxonomy" id="433720"/>
    <lineage>
        <taxon>Eukaryota</taxon>
        <taxon>Metazoa</taxon>
        <taxon>Spiralia</taxon>
        <taxon>Gnathifera</taxon>
        <taxon>Rotifera</taxon>
        <taxon>Eurotatoria</taxon>
        <taxon>Bdelloidea</taxon>
        <taxon>Adinetida</taxon>
        <taxon>Adinetidae</taxon>
        <taxon>Adineta</taxon>
    </lineage>
</organism>
<evidence type="ECO:0000256" key="3">
    <source>
        <dbReference type="ARBA" id="ARBA00022989"/>
    </source>
</evidence>
<feature type="compositionally biased region" description="Polar residues" evidence="5">
    <location>
        <begin position="723"/>
        <end position="752"/>
    </location>
</feature>
<feature type="compositionally biased region" description="Acidic residues" evidence="5">
    <location>
        <begin position="604"/>
        <end position="617"/>
    </location>
</feature>
<feature type="domain" description="G-protein coupled receptors family 1 profile" evidence="7">
    <location>
        <begin position="143"/>
        <end position="414"/>
    </location>
</feature>
<comment type="subcellular location">
    <subcellularLocation>
        <location evidence="1">Membrane</location>
    </subcellularLocation>
</comment>
<feature type="compositionally biased region" description="Polar residues" evidence="5">
    <location>
        <begin position="760"/>
        <end position="774"/>
    </location>
</feature>
<keyword evidence="4 6" id="KW-0472">Membrane</keyword>
<dbReference type="PANTHER" id="PTHR36812:SF9">
    <property type="entry name" value="MYB-LIKE PROTEIN X ISOFORM X1"/>
    <property type="match status" value="1"/>
</dbReference>
<dbReference type="Gene3D" id="1.20.1070.10">
    <property type="entry name" value="Rhodopsin 7-helix transmembrane proteins"/>
    <property type="match status" value="1"/>
</dbReference>
<dbReference type="AlphaFoldDB" id="A0A819ASE3"/>
<feature type="transmembrane region" description="Helical" evidence="6">
    <location>
        <begin position="241"/>
        <end position="264"/>
    </location>
</feature>
<feature type="compositionally biased region" description="Acidic residues" evidence="5">
    <location>
        <begin position="524"/>
        <end position="536"/>
    </location>
</feature>
<feature type="transmembrane region" description="Helical" evidence="6">
    <location>
        <begin position="164"/>
        <end position="187"/>
    </location>
</feature>
<keyword evidence="3 6" id="KW-1133">Transmembrane helix</keyword>
<gene>
    <name evidence="8" type="ORF">KXQ929_LOCUS16395</name>
</gene>
<feature type="region of interest" description="Disordered" evidence="5">
    <location>
        <begin position="468"/>
        <end position="873"/>
    </location>
</feature>
<dbReference type="SUPFAM" id="SSF81321">
    <property type="entry name" value="Family A G protein-coupled receptor-like"/>
    <property type="match status" value="1"/>
</dbReference>
<name>A0A819ASE3_9BILA</name>
<feature type="compositionally biased region" description="Low complexity" evidence="5">
    <location>
        <begin position="819"/>
        <end position="830"/>
    </location>
</feature>
<evidence type="ECO:0000256" key="2">
    <source>
        <dbReference type="ARBA" id="ARBA00022692"/>
    </source>
</evidence>
<sequence>MSADTDQHRPSFRFRDKFSRLKDRVKDKIKDKAIKHNVTLFIHQNITTTATTNNSHEDHNDNSRHGFRQHMHHMKDVLKNKTHYESIKDKVKHKIDDKLDLYDNKTYPKGFYDSLFSPETENDVYLQTALICLWVIALLCLIPTIIVIFLPAKKKRGSTSTNMIFFHIFLCELCYLTYILLAMINVAKDFHMASFFCDIANYGMYVTIPIMQFALFFLSLERLSKHFNLPMTWARIFTKPYLIQVILWVIWIVLIALLVTFMFIRKQFSFNLIKDKAYSLAPPILGDVVSRLASRRYHCSIDGRLSSVFKTLIIILFVILIVKPIIFSIGFNLCTPYCCKKQRRDLESHGDRRTTTLVTIFLLLNLFFSFPFYFVSMFNSILTRIDSTKDVFTIILKICFILRITNIIFECLAFYIFERNSWDLLSKLFYYGTCKKCPIFKVSEDDDDRMYTKDPQVQKLIDRTRANKAVDDDDDGGTTTKKKRITKKKREQVIEVEPDDDDDDDDGGFRKAKKKPSITRENEIQAESDDDDDDDDAKPVIKRTKQSSKKVVQSDDEENETKKVYTKKRTSKTKVVDSDEDEDEPEQVHTTKRKSQIIRKETVTDDEEEEEEEEEENDTKRKPRKTKNISDDEEEEEEEQEIKTTTRRKSRTKQPESDNEEEEEEKPIKRKSRPKIDKEQEITRKPKSKPRQKVEVEEEEEEEMIKIPKKKSHHTNVEIQIPNGKSTSHRSVPPATTSKPTKSAQKHPTSSRRNTERRATQPSQDELSDASHSSAKMIESSAKPVKKRPTKVHTSSTEQKQSRTKSPNEKRSHHRTEASTTSPSKPKTTTANHSQHPTKKSHNETTKTKKAHTHTKQPKKDHHTRILEMSDEV</sequence>
<feature type="transmembrane region" description="Helical" evidence="6">
    <location>
        <begin position="312"/>
        <end position="334"/>
    </location>
</feature>
<accession>A0A819ASE3</accession>
<evidence type="ECO:0000259" key="7">
    <source>
        <dbReference type="PROSITE" id="PS50262"/>
    </source>
</evidence>